<proteinExistence type="predicted"/>
<accession>A0A9Q3PVL6</accession>
<evidence type="ECO:0000313" key="1">
    <source>
        <dbReference type="EMBL" id="MBW0575793.1"/>
    </source>
</evidence>
<evidence type="ECO:0000313" key="2">
    <source>
        <dbReference type="Proteomes" id="UP000765509"/>
    </source>
</evidence>
<protein>
    <submittedName>
        <fullName evidence="1">Uncharacterized protein</fullName>
    </submittedName>
</protein>
<gene>
    <name evidence="1" type="ORF">O181_115508</name>
</gene>
<reference evidence="1" key="1">
    <citation type="submission" date="2021-03" db="EMBL/GenBank/DDBJ databases">
        <title>Draft genome sequence of rust myrtle Austropuccinia psidii MF-1, a brazilian biotype.</title>
        <authorList>
            <person name="Quecine M.C."/>
            <person name="Pachon D.M.R."/>
            <person name="Bonatelli M.L."/>
            <person name="Correr F.H."/>
            <person name="Franceschini L.M."/>
            <person name="Leite T.F."/>
            <person name="Margarido G.R.A."/>
            <person name="Almeida C.A."/>
            <person name="Ferrarezi J.A."/>
            <person name="Labate C.A."/>
        </authorList>
    </citation>
    <scope>NUCLEOTIDE SEQUENCE</scope>
    <source>
        <strain evidence="1">MF-1</strain>
    </source>
</reference>
<sequence length="192" mass="22229">MGDAIRGKSDEEEDPREEFLVEYQEETPLQMQDIQLEAGMPQDTAKKTCAITHKMNKDSCLHQSTGWHTYMGRPQSRLGQKLSRKPLPKLGKPALAYQNKELQEFIRDHKMYGIDIYNSKNSHITIGTNNKKKFLLYIYQISAQDPLEELLNELREVQFSTTITSKQKLSLLKMKRKNRPEFAIGEEPLGMI</sequence>
<organism evidence="1 2">
    <name type="scientific">Austropuccinia psidii MF-1</name>
    <dbReference type="NCBI Taxonomy" id="1389203"/>
    <lineage>
        <taxon>Eukaryota</taxon>
        <taxon>Fungi</taxon>
        <taxon>Dikarya</taxon>
        <taxon>Basidiomycota</taxon>
        <taxon>Pucciniomycotina</taxon>
        <taxon>Pucciniomycetes</taxon>
        <taxon>Pucciniales</taxon>
        <taxon>Sphaerophragmiaceae</taxon>
        <taxon>Austropuccinia</taxon>
    </lineage>
</organism>
<dbReference type="Proteomes" id="UP000765509">
    <property type="component" value="Unassembled WGS sequence"/>
</dbReference>
<comment type="caution">
    <text evidence="1">The sequence shown here is derived from an EMBL/GenBank/DDBJ whole genome shotgun (WGS) entry which is preliminary data.</text>
</comment>
<name>A0A9Q3PVL6_9BASI</name>
<keyword evidence="2" id="KW-1185">Reference proteome</keyword>
<dbReference type="AlphaFoldDB" id="A0A9Q3PVL6"/>
<dbReference type="EMBL" id="AVOT02097015">
    <property type="protein sequence ID" value="MBW0575793.1"/>
    <property type="molecule type" value="Genomic_DNA"/>
</dbReference>